<dbReference type="SUPFAM" id="SSF48239">
    <property type="entry name" value="Terpenoid cyclases/Protein prenyltransferases"/>
    <property type="match status" value="1"/>
</dbReference>
<organism evidence="1 2">
    <name type="scientific">Halobacillus dabanensis</name>
    <dbReference type="NCBI Taxonomy" id="240302"/>
    <lineage>
        <taxon>Bacteria</taxon>
        <taxon>Bacillati</taxon>
        <taxon>Bacillota</taxon>
        <taxon>Bacilli</taxon>
        <taxon>Bacillales</taxon>
        <taxon>Bacillaceae</taxon>
        <taxon>Halobacillus</taxon>
    </lineage>
</organism>
<dbReference type="Proteomes" id="UP000183557">
    <property type="component" value="Unassembled WGS sequence"/>
</dbReference>
<reference evidence="2" key="1">
    <citation type="submission" date="2016-10" db="EMBL/GenBank/DDBJ databases">
        <authorList>
            <person name="Varghese N."/>
            <person name="Submissions S."/>
        </authorList>
    </citation>
    <scope>NUCLEOTIDE SEQUENCE [LARGE SCALE GENOMIC DNA]</scope>
    <source>
        <strain evidence="2">CGMCC 1.3704</strain>
    </source>
</reference>
<proteinExistence type="predicted"/>
<dbReference type="Gene3D" id="1.50.10.20">
    <property type="match status" value="1"/>
</dbReference>
<dbReference type="EMBL" id="FOSB01000001">
    <property type="protein sequence ID" value="SFJ30768.1"/>
    <property type="molecule type" value="Genomic_DNA"/>
</dbReference>
<dbReference type="AlphaFoldDB" id="A0A1I3QA34"/>
<keyword evidence="2" id="KW-1185">Reference proteome</keyword>
<dbReference type="RefSeq" id="WP_244151477.1">
    <property type="nucleotide sequence ID" value="NZ_FOSB01000001.1"/>
</dbReference>
<accession>A0A1I3QA34</accession>
<sequence length="361" mass="42252">MSLKGKFIYDGQAIGKSKAFCAVRKRPSLHRKIFINGGKNFLGERMRMNLTKDRIAQTSNWMKRNARPLERARWHALLEGGLKSDVIPYIRAFQNDDGGFGHGIEPDFWLPASSPMATWAAGQYLYELDVASKEPVVLDMITYLMETYEPDTGMWPTVLPETNDYPHAPWWHWKEGVQENWMFNPAAELAGFLIHWSYENSEAAEIGWSSVEMALPRLMDIDMMDFHEVNCYQQLMNVLFHYRETLKERTSYSYEDVNAKVFLLAERCIDKDVSQWGKSYKPLPLDLITSPKHLLAEKYARLVSENLDFYLETMNEEGVWDISWDWGEPTEAFHISKRQWQGILAVDRYQKLKRFERLPEK</sequence>
<evidence type="ECO:0000313" key="2">
    <source>
        <dbReference type="Proteomes" id="UP000183557"/>
    </source>
</evidence>
<gene>
    <name evidence="1" type="ORF">SAMN04487936_101615</name>
</gene>
<dbReference type="InterPro" id="IPR008930">
    <property type="entry name" value="Terpenoid_cyclase/PrenylTrfase"/>
</dbReference>
<protein>
    <recommendedName>
        <fullName evidence="3">Prenyltransferase and squalene oxidase repeat-containing protein</fullName>
    </recommendedName>
</protein>
<evidence type="ECO:0000313" key="1">
    <source>
        <dbReference type="EMBL" id="SFJ30768.1"/>
    </source>
</evidence>
<name>A0A1I3QA34_HALDA</name>
<evidence type="ECO:0008006" key="3">
    <source>
        <dbReference type="Google" id="ProtNLM"/>
    </source>
</evidence>